<dbReference type="OrthoDB" id="708726at2"/>
<feature type="domain" description="CoA-binding" evidence="1">
    <location>
        <begin position="3"/>
        <end position="113"/>
    </location>
</feature>
<accession>A0A2T6BSL7</accession>
<sequence length="118" mass="13464">MKTLVLGASTKPHRFSYKAVQRLVDHHHEVVAFGRKEGEINGVTIDTELNKYADIHTITLYLNPTAQEEYYEYIISLQPKRVIFNPGTENPDFFEQLTEKGVQCVSACTLVMLASNQY</sequence>
<keyword evidence="3" id="KW-1185">Reference proteome</keyword>
<reference evidence="2 3" key="1">
    <citation type="submission" date="2018-04" db="EMBL/GenBank/DDBJ databases">
        <title>Genomic Encyclopedia of Archaeal and Bacterial Type Strains, Phase II (KMG-II): from individual species to whole genera.</title>
        <authorList>
            <person name="Goeker M."/>
        </authorList>
    </citation>
    <scope>NUCLEOTIDE SEQUENCE [LARGE SCALE GENOMIC DNA]</scope>
    <source>
        <strain evidence="2 3">DSM 25731</strain>
    </source>
</reference>
<dbReference type="Gene3D" id="3.40.50.720">
    <property type="entry name" value="NAD(P)-binding Rossmann-like Domain"/>
    <property type="match status" value="1"/>
</dbReference>
<name>A0A2T6BSL7_9FLAO</name>
<dbReference type="SUPFAM" id="SSF51735">
    <property type="entry name" value="NAD(P)-binding Rossmann-fold domains"/>
    <property type="match status" value="1"/>
</dbReference>
<comment type="caution">
    <text evidence="2">The sequence shown here is derived from an EMBL/GenBank/DDBJ whole genome shotgun (WGS) entry which is preliminary data.</text>
</comment>
<dbReference type="InterPro" id="IPR003781">
    <property type="entry name" value="CoA-bd"/>
</dbReference>
<evidence type="ECO:0000313" key="2">
    <source>
        <dbReference type="EMBL" id="PTX59016.1"/>
    </source>
</evidence>
<dbReference type="Proteomes" id="UP000244090">
    <property type="component" value="Unassembled WGS sequence"/>
</dbReference>
<dbReference type="Pfam" id="PF13380">
    <property type="entry name" value="CoA_binding_2"/>
    <property type="match status" value="1"/>
</dbReference>
<proteinExistence type="predicted"/>
<evidence type="ECO:0000313" key="3">
    <source>
        <dbReference type="Proteomes" id="UP000244090"/>
    </source>
</evidence>
<protein>
    <recommendedName>
        <fullName evidence="1">CoA-binding domain-containing protein</fullName>
    </recommendedName>
</protein>
<gene>
    <name evidence="2" type="ORF">C8N46_11185</name>
</gene>
<dbReference type="InterPro" id="IPR036291">
    <property type="entry name" value="NAD(P)-bd_dom_sf"/>
</dbReference>
<dbReference type="RefSeq" id="WP_108116543.1">
    <property type="nucleotide sequence ID" value="NZ_QBKT01000011.1"/>
</dbReference>
<dbReference type="EMBL" id="QBKT01000011">
    <property type="protein sequence ID" value="PTX59016.1"/>
    <property type="molecule type" value="Genomic_DNA"/>
</dbReference>
<dbReference type="AlphaFoldDB" id="A0A2T6BSL7"/>
<organism evidence="2 3">
    <name type="scientific">Kordia periserrulae</name>
    <dbReference type="NCBI Taxonomy" id="701523"/>
    <lineage>
        <taxon>Bacteria</taxon>
        <taxon>Pseudomonadati</taxon>
        <taxon>Bacteroidota</taxon>
        <taxon>Flavobacteriia</taxon>
        <taxon>Flavobacteriales</taxon>
        <taxon>Flavobacteriaceae</taxon>
        <taxon>Kordia</taxon>
    </lineage>
</organism>
<evidence type="ECO:0000259" key="1">
    <source>
        <dbReference type="Pfam" id="PF13380"/>
    </source>
</evidence>